<organism evidence="1 2">
    <name type="scientific">BD1-7 clade bacterium</name>
    <dbReference type="NCBI Taxonomy" id="2029982"/>
    <lineage>
        <taxon>Bacteria</taxon>
        <taxon>Pseudomonadati</taxon>
        <taxon>Pseudomonadota</taxon>
        <taxon>Gammaproteobacteria</taxon>
        <taxon>Cellvibrionales</taxon>
        <taxon>Spongiibacteraceae</taxon>
        <taxon>BD1-7 clade</taxon>
    </lineage>
</organism>
<name>A0A5S9N0D1_9GAMM</name>
<protein>
    <submittedName>
        <fullName evidence="1">Uncharacterized protein</fullName>
    </submittedName>
</protein>
<gene>
    <name evidence="1" type="ORF">OPDIPICF_00414</name>
</gene>
<accession>A0A5S9N0D1</accession>
<reference evidence="1 2" key="1">
    <citation type="submission" date="2019-11" db="EMBL/GenBank/DDBJ databases">
        <authorList>
            <person name="Holert J."/>
        </authorList>
    </citation>
    <scope>NUCLEOTIDE SEQUENCE [LARGE SCALE GENOMIC DNA]</scope>
    <source>
        <strain evidence="1">SB11_3</strain>
    </source>
</reference>
<dbReference type="Proteomes" id="UP000441399">
    <property type="component" value="Unassembled WGS sequence"/>
</dbReference>
<sequence>MADSFRRIDRATAIDRSLRYPYAVAEDCYHFIRGESRPIKEAQQLIEGRIPVIGYGSNSAAEALDRKYRDHNDMYTSGIPVMVGQLQDFSIVYAAQFSPYGALPATIHPVTGAGVRTAITFLTEAQLLRMHDTEDVDLYYSFEEIDGSIALNNGLHIERPLAYVALGGSICTDEGYLALEAIQQQSPQNPKISQRDVQQRVIDLLGLEHSVEDFISENALQEDTRNARFLRLSSLVGDVWHR</sequence>
<dbReference type="EMBL" id="CACSIO010000001">
    <property type="protein sequence ID" value="CAA0082440.1"/>
    <property type="molecule type" value="Genomic_DNA"/>
</dbReference>
<evidence type="ECO:0000313" key="1">
    <source>
        <dbReference type="EMBL" id="CAA0082440.1"/>
    </source>
</evidence>
<dbReference type="AlphaFoldDB" id="A0A5S9N0D1"/>
<proteinExistence type="predicted"/>
<keyword evidence="2" id="KW-1185">Reference proteome</keyword>
<dbReference type="OrthoDB" id="7626403at2"/>
<evidence type="ECO:0000313" key="2">
    <source>
        <dbReference type="Proteomes" id="UP000441399"/>
    </source>
</evidence>